<dbReference type="PANTHER" id="PTHR30603:SF59">
    <property type="entry name" value="RNA POLYMERASE PRINCIPAL SIGMA FACTOR HRDA"/>
    <property type="match status" value="1"/>
</dbReference>
<dbReference type="InterPro" id="IPR000943">
    <property type="entry name" value="RNA_pol_sigma70"/>
</dbReference>
<proteinExistence type="inferred from homology"/>
<evidence type="ECO:0000256" key="1">
    <source>
        <dbReference type="ARBA" id="ARBA00023015"/>
    </source>
</evidence>
<dbReference type="PANTHER" id="PTHR30603">
    <property type="entry name" value="RNA POLYMERASE SIGMA FACTOR RPO"/>
    <property type="match status" value="1"/>
</dbReference>
<dbReference type="GO" id="GO:0016987">
    <property type="term" value="F:sigma factor activity"/>
    <property type="evidence" value="ECO:0007669"/>
    <property type="project" value="UniProtKB-KW"/>
</dbReference>
<dbReference type="InterPro" id="IPR007630">
    <property type="entry name" value="RNA_pol_sigma70_r4"/>
</dbReference>
<reference evidence="8 9" key="1">
    <citation type="submission" date="2020-05" db="EMBL/GenBank/DDBJ databases">
        <title>MicrobeNet Type strains.</title>
        <authorList>
            <person name="Nicholson A.C."/>
        </authorList>
    </citation>
    <scope>NUCLEOTIDE SEQUENCE [LARGE SCALE GENOMIC DNA]</scope>
    <source>
        <strain evidence="8 9">JCM 3224</strain>
    </source>
</reference>
<dbReference type="InterPro" id="IPR013324">
    <property type="entry name" value="RNA_pol_sigma_r3/r4-like"/>
</dbReference>
<keyword evidence="3 5" id="KW-0238">DNA-binding</keyword>
<dbReference type="InterPro" id="IPR050239">
    <property type="entry name" value="Sigma-70_RNA_pol_init_factors"/>
</dbReference>
<dbReference type="Gene3D" id="1.10.10.10">
    <property type="entry name" value="Winged helix-like DNA-binding domain superfamily/Winged helix DNA-binding domain"/>
    <property type="match status" value="2"/>
</dbReference>
<dbReference type="Pfam" id="PF04545">
    <property type="entry name" value="Sigma70_r4"/>
    <property type="match status" value="1"/>
</dbReference>
<dbReference type="AlphaFoldDB" id="A0A849CJI1"/>
<organism evidence="8 9">
    <name type="scientific">Nocardia uniformis</name>
    <dbReference type="NCBI Taxonomy" id="53432"/>
    <lineage>
        <taxon>Bacteria</taxon>
        <taxon>Bacillati</taxon>
        <taxon>Actinomycetota</taxon>
        <taxon>Actinomycetes</taxon>
        <taxon>Mycobacteriales</taxon>
        <taxon>Nocardiaceae</taxon>
        <taxon>Nocardia</taxon>
    </lineage>
</organism>
<evidence type="ECO:0000259" key="6">
    <source>
        <dbReference type="PROSITE" id="PS00715"/>
    </source>
</evidence>
<dbReference type="InterPro" id="IPR007627">
    <property type="entry name" value="RNA_pol_sigma70_r2"/>
</dbReference>
<keyword evidence="9" id="KW-1185">Reference proteome</keyword>
<dbReference type="InterPro" id="IPR014284">
    <property type="entry name" value="RNA_pol_sigma-70_dom"/>
</dbReference>
<dbReference type="SUPFAM" id="SSF88659">
    <property type="entry name" value="Sigma3 and sigma4 domains of RNA polymerase sigma factors"/>
    <property type="match status" value="2"/>
</dbReference>
<dbReference type="CDD" id="cd06171">
    <property type="entry name" value="Sigma70_r4"/>
    <property type="match status" value="1"/>
</dbReference>
<dbReference type="Pfam" id="PF00140">
    <property type="entry name" value="Sigma70_r1_2"/>
    <property type="match status" value="1"/>
</dbReference>
<comment type="similarity">
    <text evidence="5">Belongs to the sigma-70 factor family.</text>
</comment>
<protein>
    <recommendedName>
        <fullName evidence="5">RNA polymerase sigma factor</fullName>
    </recommendedName>
</protein>
<dbReference type="NCBIfam" id="TIGR02937">
    <property type="entry name" value="sigma70-ECF"/>
    <property type="match status" value="1"/>
</dbReference>
<accession>A0A849CJI1</accession>
<keyword evidence="2 5" id="KW-0731">Sigma factor</keyword>
<feature type="domain" description="RNA polymerase sigma-70" evidence="6">
    <location>
        <begin position="109"/>
        <end position="122"/>
    </location>
</feature>
<dbReference type="GO" id="GO:0003677">
    <property type="term" value="F:DNA binding"/>
    <property type="evidence" value="ECO:0007669"/>
    <property type="project" value="UniProtKB-KW"/>
</dbReference>
<gene>
    <name evidence="8" type="ORF">HLB23_32940</name>
</gene>
<dbReference type="InterPro" id="IPR009042">
    <property type="entry name" value="RNA_pol_sigma70_r1_2"/>
</dbReference>
<dbReference type="InterPro" id="IPR007624">
    <property type="entry name" value="RNA_pol_sigma70_r3"/>
</dbReference>
<dbReference type="InterPro" id="IPR036388">
    <property type="entry name" value="WH-like_DNA-bd_sf"/>
</dbReference>
<evidence type="ECO:0000256" key="2">
    <source>
        <dbReference type="ARBA" id="ARBA00023082"/>
    </source>
</evidence>
<dbReference type="EMBL" id="JABELX010000015">
    <property type="protein sequence ID" value="NNH74601.1"/>
    <property type="molecule type" value="Genomic_DNA"/>
</dbReference>
<keyword evidence="4 5" id="KW-0804">Transcription</keyword>
<comment type="function">
    <text evidence="5">Sigma factors are initiation factors that promote the attachment of RNA polymerase to specific initiation sites and are then released.</text>
</comment>
<keyword evidence="1 5" id="KW-0805">Transcription regulation</keyword>
<name>A0A849CJI1_9NOCA</name>
<dbReference type="PRINTS" id="PR00046">
    <property type="entry name" value="SIGMA70FCT"/>
</dbReference>
<dbReference type="Pfam" id="PF04539">
    <property type="entry name" value="Sigma70_r3"/>
    <property type="match status" value="1"/>
</dbReference>
<dbReference type="RefSeq" id="WP_067525546.1">
    <property type="nucleotide sequence ID" value="NZ_JABELX010000015.1"/>
</dbReference>
<dbReference type="PROSITE" id="PS00715">
    <property type="entry name" value="SIGMA70_1"/>
    <property type="match status" value="1"/>
</dbReference>
<evidence type="ECO:0000256" key="4">
    <source>
        <dbReference type="ARBA" id="ARBA00023163"/>
    </source>
</evidence>
<dbReference type="InterPro" id="IPR013325">
    <property type="entry name" value="RNA_pol_sigma_r2"/>
</dbReference>
<evidence type="ECO:0000313" key="9">
    <source>
        <dbReference type="Proteomes" id="UP000586827"/>
    </source>
</evidence>
<dbReference type="Proteomes" id="UP000586827">
    <property type="component" value="Unassembled WGS sequence"/>
</dbReference>
<evidence type="ECO:0000256" key="3">
    <source>
        <dbReference type="ARBA" id="ARBA00023125"/>
    </source>
</evidence>
<dbReference type="Pfam" id="PF04542">
    <property type="entry name" value="Sigma70_r2"/>
    <property type="match status" value="1"/>
</dbReference>
<sequence length="315" mass="34950">MTSTLTRSTATLGVDSVRDYLRAIGRTPLLTAEQEYQLGARIAQGVLAQQRLDEIGSTAVELTADERRALHRTAADGRRATDHMVRANLRLVVSIAKHYPIPAGWSLLDLIQEGTLGLMRAVQKFDHERGLKLSTYATWWIKQAIGRALSDQSRTIRIPVHVVDVLNRVLRTERTLSQQLGRDATTEEIAAEVELTPEKVRELKRHAREPISLHLPVGEDGELGALLADRAPGPSETVTESALRGQLAKALRTLPEREAQVIALRYGLDGHEARTLEEIGRLFGVSRERVRQIEAKAMQKLRQPGRSSLLADLLG</sequence>
<dbReference type="GO" id="GO:0006352">
    <property type="term" value="P:DNA-templated transcription initiation"/>
    <property type="evidence" value="ECO:0007669"/>
    <property type="project" value="InterPro"/>
</dbReference>
<feature type="domain" description="RNA polymerase sigma-70" evidence="7">
    <location>
        <begin position="275"/>
        <end position="301"/>
    </location>
</feature>
<dbReference type="SUPFAM" id="SSF88946">
    <property type="entry name" value="Sigma2 domain of RNA polymerase sigma factors"/>
    <property type="match status" value="1"/>
</dbReference>
<evidence type="ECO:0000313" key="8">
    <source>
        <dbReference type="EMBL" id="NNH74601.1"/>
    </source>
</evidence>
<comment type="caution">
    <text evidence="8">The sequence shown here is derived from an EMBL/GenBank/DDBJ whole genome shotgun (WGS) entry which is preliminary data.</text>
</comment>
<dbReference type="PROSITE" id="PS00716">
    <property type="entry name" value="SIGMA70_2"/>
    <property type="match status" value="1"/>
</dbReference>
<evidence type="ECO:0000259" key="7">
    <source>
        <dbReference type="PROSITE" id="PS00716"/>
    </source>
</evidence>
<evidence type="ECO:0000256" key="5">
    <source>
        <dbReference type="RuleBase" id="RU362124"/>
    </source>
</evidence>
<dbReference type="Gene3D" id="1.10.601.10">
    <property type="entry name" value="RNA Polymerase Primary Sigma Factor"/>
    <property type="match status" value="1"/>
</dbReference>